<name>A0A3P3XIF7_9SPIR</name>
<reference evidence="13" key="1">
    <citation type="submission" date="2017-02" db="EMBL/GenBank/DDBJ databases">
        <authorList>
            <person name="Regsiter A."/>
            <person name="William W."/>
        </authorList>
    </citation>
    <scope>NUCLEOTIDE SEQUENCE</scope>
    <source>
        <strain evidence="13">Bib</strain>
    </source>
</reference>
<evidence type="ECO:0000256" key="10">
    <source>
        <dbReference type="SAM" id="Phobius"/>
    </source>
</evidence>
<feature type="transmembrane region" description="Helical" evidence="10">
    <location>
        <begin position="227"/>
        <end position="250"/>
    </location>
</feature>
<dbReference type="Pfam" id="PF02518">
    <property type="entry name" value="HATPase_c"/>
    <property type="match status" value="1"/>
</dbReference>
<proteinExistence type="predicted"/>
<dbReference type="EMBL" id="FWDM01000014">
    <property type="protein sequence ID" value="SLM12136.1"/>
    <property type="molecule type" value="Genomic_DNA"/>
</dbReference>
<dbReference type="PANTHER" id="PTHR43065:SF46">
    <property type="entry name" value="C4-DICARBOXYLATE TRANSPORT SENSOR PROTEIN DCTB"/>
    <property type="match status" value="1"/>
</dbReference>
<dbReference type="InterPro" id="IPR031621">
    <property type="entry name" value="HisKA_7TM"/>
</dbReference>
<dbReference type="Pfam" id="PF16927">
    <property type="entry name" value="HisKA_7TM"/>
    <property type="match status" value="1"/>
</dbReference>
<dbReference type="InterPro" id="IPR054597">
    <property type="entry name" value="FeeM_cat"/>
</dbReference>
<dbReference type="Gene3D" id="3.30.450.20">
    <property type="entry name" value="PAS domain"/>
    <property type="match status" value="1"/>
</dbReference>
<comment type="catalytic activity">
    <reaction evidence="1">
        <text>ATP + protein L-histidine = ADP + protein N-phospho-L-histidine.</text>
        <dbReference type="EC" id="2.7.13.3"/>
    </reaction>
</comment>
<dbReference type="InterPro" id="IPR016181">
    <property type="entry name" value="Acyl_CoA_acyltransferase"/>
</dbReference>
<dbReference type="GO" id="GO:0005524">
    <property type="term" value="F:ATP binding"/>
    <property type="evidence" value="ECO:0007669"/>
    <property type="project" value="UniProtKB-KW"/>
</dbReference>
<keyword evidence="9" id="KW-0175">Coiled coil</keyword>
<keyword evidence="5" id="KW-0547">Nucleotide-binding</keyword>
<evidence type="ECO:0000259" key="12">
    <source>
        <dbReference type="PROSITE" id="PS51186"/>
    </source>
</evidence>
<feature type="transmembrane region" description="Helical" evidence="10">
    <location>
        <begin position="64"/>
        <end position="86"/>
    </location>
</feature>
<dbReference type="Pfam" id="PF13492">
    <property type="entry name" value="GAF_3"/>
    <property type="match status" value="1"/>
</dbReference>
<feature type="domain" description="N-acetyltransferase" evidence="12">
    <location>
        <begin position="821"/>
        <end position="996"/>
    </location>
</feature>
<dbReference type="InterPro" id="IPR036097">
    <property type="entry name" value="HisK_dim/P_sf"/>
</dbReference>
<dbReference type="InterPro" id="IPR035965">
    <property type="entry name" value="PAS-like_dom_sf"/>
</dbReference>
<keyword evidence="10" id="KW-0472">Membrane</keyword>
<gene>
    <name evidence="13" type="ORF">SPIROBIBN47_210222</name>
</gene>
<dbReference type="Gene3D" id="3.30.450.40">
    <property type="match status" value="1"/>
</dbReference>
<evidence type="ECO:0000256" key="3">
    <source>
        <dbReference type="ARBA" id="ARBA00022553"/>
    </source>
</evidence>
<keyword evidence="10" id="KW-0812">Transmembrane</keyword>
<accession>A0A3P3XIF7</accession>
<dbReference type="AlphaFoldDB" id="A0A3P3XIF7"/>
<evidence type="ECO:0000256" key="2">
    <source>
        <dbReference type="ARBA" id="ARBA00012438"/>
    </source>
</evidence>
<dbReference type="PRINTS" id="PR00344">
    <property type="entry name" value="BCTRLSENSOR"/>
</dbReference>
<dbReference type="SUPFAM" id="SSF47384">
    <property type="entry name" value="Homodimeric domain of signal transducing histidine kinase"/>
    <property type="match status" value="1"/>
</dbReference>
<feature type="transmembrane region" description="Helical" evidence="10">
    <location>
        <begin position="196"/>
        <end position="215"/>
    </location>
</feature>
<dbReference type="InterPro" id="IPR029016">
    <property type="entry name" value="GAF-like_dom_sf"/>
</dbReference>
<feature type="coiled-coil region" evidence="9">
    <location>
        <begin position="465"/>
        <end position="492"/>
    </location>
</feature>
<evidence type="ECO:0000256" key="5">
    <source>
        <dbReference type="ARBA" id="ARBA00022741"/>
    </source>
</evidence>
<feature type="transmembrane region" description="Helical" evidence="10">
    <location>
        <begin position="171"/>
        <end position="190"/>
    </location>
</feature>
<evidence type="ECO:0000256" key="6">
    <source>
        <dbReference type="ARBA" id="ARBA00022777"/>
    </source>
</evidence>
<dbReference type="GO" id="GO:0016747">
    <property type="term" value="F:acyltransferase activity, transferring groups other than amino-acyl groups"/>
    <property type="evidence" value="ECO:0007669"/>
    <property type="project" value="InterPro"/>
</dbReference>
<dbReference type="Pfam" id="PF00512">
    <property type="entry name" value="HisKA"/>
    <property type="match status" value="1"/>
</dbReference>
<feature type="transmembrane region" description="Helical" evidence="10">
    <location>
        <begin position="139"/>
        <end position="159"/>
    </location>
</feature>
<organism evidence="13">
    <name type="scientific">uncultured spirochete</name>
    <dbReference type="NCBI Taxonomy" id="156406"/>
    <lineage>
        <taxon>Bacteria</taxon>
        <taxon>Pseudomonadati</taxon>
        <taxon>Spirochaetota</taxon>
        <taxon>Spirochaetia</taxon>
        <taxon>Spirochaetales</taxon>
        <taxon>environmental samples</taxon>
    </lineage>
</organism>
<dbReference type="Pfam" id="PF21926">
    <property type="entry name" value="FeeM"/>
    <property type="match status" value="1"/>
</dbReference>
<dbReference type="CDD" id="cd00082">
    <property type="entry name" value="HisKA"/>
    <property type="match status" value="1"/>
</dbReference>
<dbReference type="SMART" id="SM00387">
    <property type="entry name" value="HATPase_c"/>
    <property type="match status" value="1"/>
</dbReference>
<dbReference type="Pfam" id="PF08448">
    <property type="entry name" value="PAS_4"/>
    <property type="match status" value="1"/>
</dbReference>
<keyword evidence="7" id="KW-0067">ATP-binding</keyword>
<feature type="transmembrane region" description="Helical" evidence="10">
    <location>
        <begin position="32"/>
        <end position="52"/>
    </location>
</feature>
<dbReference type="InterPro" id="IPR003018">
    <property type="entry name" value="GAF"/>
</dbReference>
<dbReference type="CDD" id="cd00130">
    <property type="entry name" value="PAS"/>
    <property type="match status" value="1"/>
</dbReference>
<feature type="domain" description="Histidine kinase" evidence="11">
    <location>
        <begin position="620"/>
        <end position="828"/>
    </location>
</feature>
<evidence type="ECO:0000256" key="7">
    <source>
        <dbReference type="ARBA" id="ARBA00022840"/>
    </source>
</evidence>
<dbReference type="Gene3D" id="3.40.630.30">
    <property type="match status" value="1"/>
</dbReference>
<feature type="transmembrane region" description="Helical" evidence="10">
    <location>
        <begin position="98"/>
        <end position="119"/>
    </location>
</feature>
<dbReference type="PROSITE" id="PS50109">
    <property type="entry name" value="HIS_KIN"/>
    <property type="match status" value="1"/>
</dbReference>
<dbReference type="InterPro" id="IPR013656">
    <property type="entry name" value="PAS_4"/>
</dbReference>
<dbReference type="PROSITE" id="PS51186">
    <property type="entry name" value="GNAT"/>
    <property type="match status" value="1"/>
</dbReference>
<dbReference type="EC" id="2.7.13.3" evidence="2"/>
<feature type="transmembrane region" description="Helical" evidence="10">
    <location>
        <begin position="6"/>
        <end position="25"/>
    </location>
</feature>
<protein>
    <recommendedName>
        <fullName evidence="2">histidine kinase</fullName>
        <ecNumber evidence="2">2.7.13.3</ecNumber>
    </recommendedName>
</protein>
<dbReference type="SMART" id="SM00065">
    <property type="entry name" value="GAF"/>
    <property type="match status" value="1"/>
</dbReference>
<dbReference type="InterPro" id="IPR000182">
    <property type="entry name" value="GNAT_dom"/>
</dbReference>
<keyword evidence="3" id="KW-0597">Phosphoprotein</keyword>
<evidence type="ECO:0000256" key="4">
    <source>
        <dbReference type="ARBA" id="ARBA00022679"/>
    </source>
</evidence>
<evidence type="ECO:0000259" key="11">
    <source>
        <dbReference type="PROSITE" id="PS50109"/>
    </source>
</evidence>
<keyword evidence="6 13" id="KW-0418">Kinase</keyword>
<dbReference type="SUPFAM" id="SSF55785">
    <property type="entry name" value="PYP-like sensor domain (PAS domain)"/>
    <property type="match status" value="1"/>
</dbReference>
<dbReference type="SMART" id="SM00388">
    <property type="entry name" value="HisKA"/>
    <property type="match status" value="1"/>
</dbReference>
<dbReference type="GO" id="GO:0000155">
    <property type="term" value="F:phosphorelay sensor kinase activity"/>
    <property type="evidence" value="ECO:0007669"/>
    <property type="project" value="InterPro"/>
</dbReference>
<evidence type="ECO:0000256" key="1">
    <source>
        <dbReference type="ARBA" id="ARBA00000085"/>
    </source>
</evidence>
<dbReference type="Gene3D" id="3.30.565.10">
    <property type="entry name" value="Histidine kinase-like ATPase, C-terminal domain"/>
    <property type="match status" value="1"/>
</dbReference>
<sequence length="1055" mass="119434">MILDASSLIPALSFCIYIPFIVFGLASKKERVNFSFLEYMGFMALWSFGSFMMHANTGLFTPLIWNRVMLVGLLGGPITIFGTLIYFSRTEKRRYRILLYFGYIIYIFLLYLNFSGKIVTDAGFEGNVFHYSLGPGAPIAYSLSYFYLILAILLILWELRTNPDRFLKRSLRLVVAGVVIMLLGVAANLYAPLGRYPVDLLAATINAAIIFFSVYKYRLVHYSAVMLNIFLTLLVIIFASVIYMLFFVPVFALDRVIPFSELALLSVLLGIVSALLLSPLRTATQALLERIYGGKSFLYYQELRKFSADLTSIVNLEDLAKLTVDNVISTFKLEWAFVLINDYNARNFRIIASTGLAFAETYGETTDQHVIVPRTDQFVQAYQLRTIQQNQAAYQRTISIKLSKGEINETVQASLVLPLKFKERLNGFIVLGPRIEKDYYNQYDLEILQFLTDQASVAMENAISFERLRQQQKRLQETNEELTLNRNKLEAFFDGIATPISIQDINYNIVTANYAARRYFEKPLEELVGSKCYKVYFNRDRPCAECLAQDCLHTKLPFSAEKQDSRTQLTFALNFYSIPTPKGSVGSFIEFFQDITKQKTLQEELIQSEKLAGIGTLVSGIAHEINNPLGGILGTADLMLPETPESSTLREYTLDIIRYAQSAAEVIKDLMTYSRKTRTSAEPINIITILENSLKMAMRGIDFGTIIVRKSYDSVKEILANPTELQQVFLNLIVNAVQAMNSDGILTLSCRQEEDDVIITVQDTGTGIDKENLDKIFNPFFTTKEAGAGTGLGLSIAHHIVTKSGGRILLDSQEGKGTTFTVILLAASQDKDRLHLIHAKETRHFEDSFYLQRKVLVGEKGYQEETIRRKCDEVAFHILAYKGLQPIGTVSLHLSEEEGRVPIEENFSIAHYLDGSLYAEIDRLAVAKEERGSLIPFSIMALAYLYARGRGAKKIFLDVFSDEVKLIKMYEKLGFEIIGSYSKPLPCTVMMMDHVSRYEQEVSRMEHFVKPFFSRLVPKIDFSGQDLHYVMKAMDEISAKFPKESADEQQVGEAM</sequence>
<dbReference type="InterPro" id="IPR000014">
    <property type="entry name" value="PAS"/>
</dbReference>
<keyword evidence="8" id="KW-0902">Two-component regulatory system</keyword>
<dbReference type="InterPro" id="IPR005467">
    <property type="entry name" value="His_kinase_dom"/>
</dbReference>
<dbReference type="SUPFAM" id="SSF55781">
    <property type="entry name" value="GAF domain-like"/>
    <property type="match status" value="1"/>
</dbReference>
<dbReference type="SUPFAM" id="SSF55729">
    <property type="entry name" value="Acyl-CoA N-acyltransferases (Nat)"/>
    <property type="match status" value="1"/>
</dbReference>
<keyword evidence="10" id="KW-1133">Transmembrane helix</keyword>
<dbReference type="SUPFAM" id="SSF55874">
    <property type="entry name" value="ATPase domain of HSP90 chaperone/DNA topoisomerase II/histidine kinase"/>
    <property type="match status" value="1"/>
</dbReference>
<evidence type="ECO:0000256" key="9">
    <source>
        <dbReference type="SAM" id="Coils"/>
    </source>
</evidence>
<evidence type="ECO:0000313" key="13">
    <source>
        <dbReference type="EMBL" id="SLM12136.1"/>
    </source>
</evidence>
<dbReference type="InterPro" id="IPR003661">
    <property type="entry name" value="HisK_dim/P_dom"/>
</dbReference>
<dbReference type="InterPro" id="IPR003594">
    <property type="entry name" value="HATPase_dom"/>
</dbReference>
<dbReference type="InterPro" id="IPR004358">
    <property type="entry name" value="Sig_transdc_His_kin-like_C"/>
</dbReference>
<dbReference type="Gene3D" id="1.10.287.130">
    <property type="match status" value="1"/>
</dbReference>
<dbReference type="PANTHER" id="PTHR43065">
    <property type="entry name" value="SENSOR HISTIDINE KINASE"/>
    <property type="match status" value="1"/>
</dbReference>
<dbReference type="InterPro" id="IPR036890">
    <property type="entry name" value="HATPase_C_sf"/>
</dbReference>
<keyword evidence="4" id="KW-0808">Transferase</keyword>
<evidence type="ECO:0000256" key="8">
    <source>
        <dbReference type="ARBA" id="ARBA00023012"/>
    </source>
</evidence>